<sequence length="477" mass="55293">MQSLKYLFLDTGILNGHWCANMELKVNPAVKDTKCNPLFQEEFFADPPKPWEVRYDNGYPNVFYDEEKKIFRLYYTLIIYDEDSQNTPLKDRPGKLYMPTSSRITAVCYAESEDGTNWVKPDLGLVEFKGNTHNNILMRNAHGTSVLYDKEEKEPARRYKLMTKIEFSSDCSYMAVAFSADGIHFCDPIPWPKFNPQADTYNFVFRDSRTNRFVLITRIWKNGLRVAARCESEDFLFWSEPVEVGRGQGYTEQIYSMPVFEYERLYLGLASVYHEGNRDSDDFDTVDLRLTYSTDLSKFEWVGEGQNFIPRGSGHYPDGQFDCGCIYASIPVEIDGRLYFYYMGGNGRHTDYRETSFARCSIEKDHFAYYQTLEDEKEGVLTTAGLFVFGNSLEILAEVEPDGYIVCELTDSSGVTRKPAFEERLSRPVTGSGWQTVLFEDFELTQVKELPVSLRFRFKHARLYGLRGDIHVLPHRY</sequence>
<gene>
    <name evidence="1" type="ORF">FYJ39_14565</name>
</gene>
<reference evidence="1 2" key="1">
    <citation type="submission" date="2019-08" db="EMBL/GenBank/DDBJ databases">
        <title>In-depth cultivation of the pig gut microbiome towards novel bacterial diversity and tailored functional studies.</title>
        <authorList>
            <person name="Wylensek D."/>
            <person name="Hitch T.C.A."/>
            <person name="Clavel T."/>
        </authorList>
    </citation>
    <scope>NUCLEOTIDE SEQUENCE [LARGE SCALE GENOMIC DNA]</scope>
    <source>
        <strain evidence="1 2">WCA-389-WT-23D1</strain>
    </source>
</reference>
<dbReference type="Gene3D" id="2.115.10.20">
    <property type="entry name" value="Glycosyl hydrolase domain, family 43"/>
    <property type="match status" value="1"/>
</dbReference>
<dbReference type="SUPFAM" id="SSF75005">
    <property type="entry name" value="Arabinanase/levansucrase/invertase"/>
    <property type="match status" value="1"/>
</dbReference>
<evidence type="ECO:0000313" key="1">
    <source>
        <dbReference type="EMBL" id="MSS37758.1"/>
    </source>
</evidence>
<dbReference type="InterPro" id="IPR023296">
    <property type="entry name" value="Glyco_hydro_beta-prop_sf"/>
</dbReference>
<dbReference type="EMBL" id="VUMD01000014">
    <property type="protein sequence ID" value="MSS37758.1"/>
    <property type="molecule type" value="Genomic_DNA"/>
</dbReference>
<evidence type="ECO:0008006" key="3">
    <source>
        <dbReference type="Google" id="ProtNLM"/>
    </source>
</evidence>
<accession>A0A7X2NN26</accession>
<organism evidence="1 2">
    <name type="scientific">Clostridium porci</name>
    <dbReference type="NCBI Taxonomy" id="2605778"/>
    <lineage>
        <taxon>Bacteria</taxon>
        <taxon>Bacillati</taxon>
        <taxon>Bacillota</taxon>
        <taxon>Clostridia</taxon>
        <taxon>Eubacteriales</taxon>
        <taxon>Clostridiaceae</taxon>
        <taxon>Clostridium</taxon>
    </lineage>
</organism>
<name>A0A7X2NN26_9CLOT</name>
<protein>
    <recommendedName>
        <fullName evidence="3">Glycosyl hydrolase family 32 N-terminal domain-containing protein</fullName>
    </recommendedName>
</protein>
<dbReference type="Proteomes" id="UP000429958">
    <property type="component" value="Unassembled WGS sequence"/>
</dbReference>
<dbReference type="AlphaFoldDB" id="A0A7X2NN26"/>
<evidence type="ECO:0000313" key="2">
    <source>
        <dbReference type="Proteomes" id="UP000429958"/>
    </source>
</evidence>
<keyword evidence="2" id="KW-1185">Reference proteome</keyword>
<comment type="caution">
    <text evidence="1">The sequence shown here is derived from an EMBL/GenBank/DDBJ whole genome shotgun (WGS) entry which is preliminary data.</text>
</comment>
<proteinExistence type="predicted"/>